<gene>
    <name evidence="3" type="ORF">EJ05DRAFT_72993</name>
</gene>
<evidence type="ECO:0000313" key="4">
    <source>
        <dbReference type="Proteomes" id="UP000799437"/>
    </source>
</evidence>
<dbReference type="GeneID" id="54490986"/>
<reference evidence="3" key="1">
    <citation type="journal article" date="2020" name="Stud. Mycol.">
        <title>101 Dothideomycetes genomes: a test case for predicting lifestyles and emergence of pathogens.</title>
        <authorList>
            <person name="Haridas S."/>
            <person name="Albert R."/>
            <person name="Binder M."/>
            <person name="Bloem J."/>
            <person name="Labutti K."/>
            <person name="Salamov A."/>
            <person name="Andreopoulos B."/>
            <person name="Baker S."/>
            <person name="Barry K."/>
            <person name="Bills G."/>
            <person name="Bluhm B."/>
            <person name="Cannon C."/>
            <person name="Castanera R."/>
            <person name="Culley D."/>
            <person name="Daum C."/>
            <person name="Ezra D."/>
            <person name="Gonzalez J."/>
            <person name="Henrissat B."/>
            <person name="Kuo A."/>
            <person name="Liang C."/>
            <person name="Lipzen A."/>
            <person name="Lutzoni F."/>
            <person name="Magnuson J."/>
            <person name="Mondo S."/>
            <person name="Nolan M."/>
            <person name="Ohm R."/>
            <person name="Pangilinan J."/>
            <person name="Park H.-J."/>
            <person name="Ramirez L."/>
            <person name="Alfaro M."/>
            <person name="Sun H."/>
            <person name="Tritt A."/>
            <person name="Yoshinaga Y."/>
            <person name="Zwiers L.-H."/>
            <person name="Turgeon B."/>
            <person name="Goodwin S."/>
            <person name="Spatafora J."/>
            <person name="Crous P."/>
            <person name="Grigoriev I."/>
        </authorList>
    </citation>
    <scope>NUCLEOTIDE SEQUENCE</scope>
    <source>
        <strain evidence="3">CBS 121739</strain>
    </source>
</reference>
<dbReference type="Proteomes" id="UP000799437">
    <property type="component" value="Unassembled WGS sequence"/>
</dbReference>
<dbReference type="EMBL" id="ML996575">
    <property type="protein sequence ID" value="KAF2756694.1"/>
    <property type="molecule type" value="Genomic_DNA"/>
</dbReference>
<feature type="transmembrane region" description="Helical" evidence="2">
    <location>
        <begin position="106"/>
        <end position="128"/>
    </location>
</feature>
<evidence type="ECO:0000313" key="3">
    <source>
        <dbReference type="EMBL" id="KAF2756694.1"/>
    </source>
</evidence>
<keyword evidence="2" id="KW-1133">Transmembrane helix</keyword>
<sequence length="162" mass="18065">MSSHHGGGYELHESHHMSEFEPQDEYDPHDAPQLDQQHKTLLATTRPASSASTQHQRAFRQRKAEWSPRHTFLRAVGLKIAASWAYKREDPKTVVSGSRWIAFQRLGVHLLPAVFTLLVLLMNVIGVYNGPVISTGGNFALQVASKFHELAITVLRSLSATS</sequence>
<accession>A0A6A6W3U1</accession>
<keyword evidence="2" id="KW-0472">Membrane</keyword>
<dbReference type="AlphaFoldDB" id="A0A6A6W3U1"/>
<feature type="region of interest" description="Disordered" evidence="1">
    <location>
        <begin position="1"/>
        <end position="32"/>
    </location>
</feature>
<name>A0A6A6W3U1_9PEZI</name>
<keyword evidence="4" id="KW-1185">Reference proteome</keyword>
<proteinExistence type="predicted"/>
<feature type="compositionally biased region" description="Basic and acidic residues" evidence="1">
    <location>
        <begin position="10"/>
        <end position="19"/>
    </location>
</feature>
<evidence type="ECO:0000256" key="2">
    <source>
        <dbReference type="SAM" id="Phobius"/>
    </source>
</evidence>
<keyword evidence="2" id="KW-0812">Transmembrane</keyword>
<dbReference type="RefSeq" id="XP_033599145.1">
    <property type="nucleotide sequence ID" value="XM_033749932.1"/>
</dbReference>
<organism evidence="3 4">
    <name type="scientific">Pseudovirgaria hyperparasitica</name>
    <dbReference type="NCBI Taxonomy" id="470096"/>
    <lineage>
        <taxon>Eukaryota</taxon>
        <taxon>Fungi</taxon>
        <taxon>Dikarya</taxon>
        <taxon>Ascomycota</taxon>
        <taxon>Pezizomycotina</taxon>
        <taxon>Dothideomycetes</taxon>
        <taxon>Dothideomycetes incertae sedis</taxon>
        <taxon>Acrospermales</taxon>
        <taxon>Acrospermaceae</taxon>
        <taxon>Pseudovirgaria</taxon>
    </lineage>
</organism>
<evidence type="ECO:0000256" key="1">
    <source>
        <dbReference type="SAM" id="MobiDB-lite"/>
    </source>
</evidence>
<protein>
    <submittedName>
        <fullName evidence="3">Uncharacterized protein</fullName>
    </submittedName>
</protein>